<evidence type="ECO:0000313" key="4">
    <source>
        <dbReference type="Proteomes" id="UP000613580"/>
    </source>
</evidence>
<keyword evidence="2" id="KW-0560">Oxidoreductase</keyword>
<evidence type="ECO:0000313" key="3">
    <source>
        <dbReference type="EMBL" id="KAF7317331.1"/>
    </source>
</evidence>
<accession>A0A8H6THC8</accession>
<keyword evidence="4" id="KW-1185">Reference proteome</keyword>
<dbReference type="PANTHER" id="PTHR24320">
    <property type="entry name" value="RETINOL DEHYDROGENASE"/>
    <property type="match status" value="1"/>
</dbReference>
<evidence type="ECO:0000256" key="1">
    <source>
        <dbReference type="ARBA" id="ARBA00006484"/>
    </source>
</evidence>
<dbReference type="SUPFAM" id="SSF51735">
    <property type="entry name" value="NAD(P)-binding Rossmann-fold domains"/>
    <property type="match status" value="1"/>
</dbReference>
<dbReference type="OrthoDB" id="191139at2759"/>
<gene>
    <name evidence="3" type="ORF">HMN09_00468800</name>
</gene>
<dbReference type="GO" id="GO:0016491">
    <property type="term" value="F:oxidoreductase activity"/>
    <property type="evidence" value="ECO:0007669"/>
    <property type="project" value="UniProtKB-KW"/>
</dbReference>
<proteinExistence type="inferred from homology"/>
<comment type="caution">
    <text evidence="3">The sequence shown here is derived from an EMBL/GenBank/DDBJ whole genome shotgun (WGS) entry which is preliminary data.</text>
</comment>
<comment type="similarity">
    <text evidence="1">Belongs to the short-chain dehydrogenases/reductases (SDR) family.</text>
</comment>
<dbReference type="PANTHER" id="PTHR24320:SF283">
    <property type="entry name" value="RETINOL DEHYDROGENASE 11"/>
    <property type="match status" value="1"/>
</dbReference>
<dbReference type="AlphaFoldDB" id="A0A8H6THC8"/>
<dbReference type="Proteomes" id="UP000613580">
    <property type="component" value="Unassembled WGS sequence"/>
</dbReference>
<dbReference type="Gene3D" id="3.40.50.720">
    <property type="entry name" value="NAD(P)-binding Rossmann-like Domain"/>
    <property type="match status" value="2"/>
</dbReference>
<dbReference type="InterPro" id="IPR036291">
    <property type="entry name" value="NAD(P)-bd_dom_sf"/>
</dbReference>
<reference evidence="3" key="1">
    <citation type="submission" date="2020-05" db="EMBL/GenBank/DDBJ databases">
        <title>Mycena genomes resolve the evolution of fungal bioluminescence.</title>
        <authorList>
            <person name="Tsai I.J."/>
        </authorList>
    </citation>
    <scope>NUCLEOTIDE SEQUENCE</scope>
    <source>
        <strain evidence="3">110903Hualien_Pintung</strain>
    </source>
</reference>
<protein>
    <submittedName>
        <fullName evidence="3">Short-chain dehydrogenase/reductase family protein</fullName>
    </submittedName>
</protein>
<sequence length="226" mass="23813">MAALPNFTFDSTAEEVATALADNIKDKNVLITGTSLNGIGFEAARVIAKYANLVIITGYNAERLKLSEDAIKQENPSANVRRLTLDLSSLAAYAPITAYAEAKAAAVLTAAEISRRSKGRILGYSLHPGVIVTNIMDASAPVMQSIGILTPEGKPNLKDHKFKTIPQGAATTIAAAFDPRIVSTPGAYLDDSVVANEKVAPHSADPAAASAVWTATEELVGEKFEF</sequence>
<dbReference type="EMBL" id="JACAZE010000005">
    <property type="protein sequence ID" value="KAF7317331.1"/>
    <property type="molecule type" value="Genomic_DNA"/>
</dbReference>
<name>A0A8H6THC8_MYCCL</name>
<organism evidence="3 4">
    <name type="scientific">Mycena chlorophos</name>
    <name type="common">Agaric fungus</name>
    <name type="synonym">Agaricus chlorophos</name>
    <dbReference type="NCBI Taxonomy" id="658473"/>
    <lineage>
        <taxon>Eukaryota</taxon>
        <taxon>Fungi</taxon>
        <taxon>Dikarya</taxon>
        <taxon>Basidiomycota</taxon>
        <taxon>Agaricomycotina</taxon>
        <taxon>Agaricomycetes</taxon>
        <taxon>Agaricomycetidae</taxon>
        <taxon>Agaricales</taxon>
        <taxon>Marasmiineae</taxon>
        <taxon>Mycenaceae</taxon>
        <taxon>Mycena</taxon>
    </lineage>
</organism>
<evidence type="ECO:0000256" key="2">
    <source>
        <dbReference type="ARBA" id="ARBA00023002"/>
    </source>
</evidence>